<keyword evidence="2" id="KW-1185">Reference proteome</keyword>
<evidence type="ECO:0000313" key="2">
    <source>
        <dbReference type="Proteomes" id="UP000887565"/>
    </source>
</evidence>
<evidence type="ECO:0000313" key="3">
    <source>
        <dbReference type="WBParaSite" id="nRc.2.0.1.t30916-RA"/>
    </source>
</evidence>
<dbReference type="WBParaSite" id="nRc.2.0.1.t30916-RA">
    <property type="protein sequence ID" value="nRc.2.0.1.t30916-RA"/>
    <property type="gene ID" value="nRc.2.0.1.g30916"/>
</dbReference>
<protein>
    <submittedName>
        <fullName evidence="3">Uncharacterized protein</fullName>
    </submittedName>
</protein>
<proteinExistence type="predicted"/>
<evidence type="ECO:0000256" key="1">
    <source>
        <dbReference type="SAM" id="MobiDB-lite"/>
    </source>
</evidence>
<dbReference type="Proteomes" id="UP000887565">
    <property type="component" value="Unplaced"/>
</dbReference>
<accession>A0A915JX62</accession>
<feature type="region of interest" description="Disordered" evidence="1">
    <location>
        <begin position="39"/>
        <end position="73"/>
    </location>
</feature>
<feature type="compositionally biased region" description="Basic and acidic residues" evidence="1">
    <location>
        <begin position="40"/>
        <end position="73"/>
    </location>
</feature>
<sequence length="73" mass="8699">MEDELIGALSYTTVEESFKKGPMNKKWFLTNTIMVKRKSRQTERHLKDGKNKIIREEKTQDKQKDQSVSKHFK</sequence>
<name>A0A915JX62_ROMCU</name>
<dbReference type="AlphaFoldDB" id="A0A915JX62"/>
<reference evidence="3" key="1">
    <citation type="submission" date="2022-11" db="UniProtKB">
        <authorList>
            <consortium name="WormBaseParasite"/>
        </authorList>
    </citation>
    <scope>IDENTIFICATION</scope>
</reference>
<organism evidence="2 3">
    <name type="scientific">Romanomermis culicivorax</name>
    <name type="common">Nematode worm</name>
    <dbReference type="NCBI Taxonomy" id="13658"/>
    <lineage>
        <taxon>Eukaryota</taxon>
        <taxon>Metazoa</taxon>
        <taxon>Ecdysozoa</taxon>
        <taxon>Nematoda</taxon>
        <taxon>Enoplea</taxon>
        <taxon>Dorylaimia</taxon>
        <taxon>Mermithida</taxon>
        <taxon>Mermithoidea</taxon>
        <taxon>Mermithidae</taxon>
        <taxon>Romanomermis</taxon>
    </lineage>
</organism>